<sequence length="242" mass="26768">MTRREYTDTVLSALRRVTEDERRAIRAEIDAHMEDHICALLDLGYDEPLAEERTVALMGDPKEVGRELNKQYTGWGFVLLSRAAVALTVVLCIQALLGLGILSNLLWSIQARTVPDETFSSYEALATERPDIRIPVGNDVLRVYRVSVGIRDGVRAVEVAMAAYDRIPGGVVSGQLLNNVVLEDQRGEAPEHNMGGGGKSNFGADYTLRYLPVEPGDSQITLRYERFGESITVEIPLPEVEP</sequence>
<keyword evidence="1" id="KW-1133">Transmembrane helix</keyword>
<proteinExistence type="predicted"/>
<evidence type="ECO:0000313" key="2">
    <source>
        <dbReference type="EMBL" id="BCK83319.1"/>
    </source>
</evidence>
<keyword evidence="1" id="KW-0812">Transmembrane</keyword>
<dbReference type="EMBL" id="AP023420">
    <property type="protein sequence ID" value="BCK83319.1"/>
    <property type="molecule type" value="Genomic_DNA"/>
</dbReference>
<dbReference type="AlphaFoldDB" id="A0A810Q4S6"/>
<dbReference type="Proteomes" id="UP000679848">
    <property type="component" value="Chromosome"/>
</dbReference>
<feature type="transmembrane region" description="Helical" evidence="1">
    <location>
        <begin position="75"/>
        <end position="102"/>
    </location>
</feature>
<dbReference type="NCBIfam" id="NF038403">
    <property type="entry name" value="perm_prefix_1"/>
    <property type="match status" value="1"/>
</dbReference>
<dbReference type="KEGG" id="pfaa:MM59RIKEN_06380"/>
<dbReference type="Pfam" id="PF22564">
    <property type="entry name" value="HAAS"/>
    <property type="match status" value="1"/>
</dbReference>
<dbReference type="RefSeq" id="WP_213542634.1">
    <property type="nucleotide sequence ID" value="NZ_AP023420.1"/>
</dbReference>
<gene>
    <name evidence="2" type="ORF">MM59RIKEN_06380</name>
</gene>
<keyword evidence="1" id="KW-0472">Membrane</keyword>
<accession>A0A810Q4S6</accession>
<evidence type="ECO:0000256" key="1">
    <source>
        <dbReference type="SAM" id="Phobius"/>
    </source>
</evidence>
<keyword evidence="3" id="KW-1185">Reference proteome</keyword>
<protein>
    <submittedName>
        <fullName evidence="2">Uncharacterized protein</fullName>
    </submittedName>
</protein>
<name>A0A810Q4S6_9FIRM</name>
<dbReference type="InterPro" id="IPR047928">
    <property type="entry name" value="Perm_prefix_1"/>
</dbReference>
<organism evidence="2 3">
    <name type="scientific">Pusillibacter faecalis</name>
    <dbReference type="NCBI Taxonomy" id="2714358"/>
    <lineage>
        <taxon>Bacteria</taxon>
        <taxon>Bacillati</taxon>
        <taxon>Bacillota</taxon>
        <taxon>Clostridia</taxon>
        <taxon>Eubacteriales</taxon>
        <taxon>Oscillospiraceae</taxon>
        <taxon>Pusillibacter</taxon>
    </lineage>
</organism>
<reference evidence="2" key="1">
    <citation type="submission" date="2020-09" db="EMBL/GenBank/DDBJ databases">
        <title>New species isolated from human feces.</title>
        <authorList>
            <person name="Kitahara M."/>
            <person name="Shigeno Y."/>
            <person name="Shime M."/>
            <person name="Matsumoto Y."/>
            <person name="Nakamura S."/>
            <person name="Motooka D."/>
            <person name="Fukuoka S."/>
            <person name="Nishikawa H."/>
            <person name="Benno Y."/>
        </authorList>
    </citation>
    <scope>NUCLEOTIDE SEQUENCE</scope>
    <source>
        <strain evidence="2">MM59</strain>
    </source>
</reference>
<evidence type="ECO:0000313" key="3">
    <source>
        <dbReference type="Proteomes" id="UP000679848"/>
    </source>
</evidence>